<dbReference type="AlphaFoldDB" id="A0A1R1LPQ1"/>
<feature type="transmembrane region" description="Helical" evidence="1">
    <location>
        <begin position="6"/>
        <end position="30"/>
    </location>
</feature>
<organism evidence="2 3">
    <name type="scientific">Tersicoccus phoenicis</name>
    <dbReference type="NCBI Taxonomy" id="554083"/>
    <lineage>
        <taxon>Bacteria</taxon>
        <taxon>Bacillati</taxon>
        <taxon>Actinomycetota</taxon>
        <taxon>Actinomycetes</taxon>
        <taxon>Micrococcales</taxon>
        <taxon>Micrococcaceae</taxon>
        <taxon>Tersicoccus</taxon>
    </lineage>
</organism>
<dbReference type="RefSeq" id="WP_076700437.1">
    <property type="nucleotide sequence ID" value="NZ_MRDE01000004.1"/>
</dbReference>
<comment type="caution">
    <text evidence="2">The sequence shown here is derived from an EMBL/GenBank/DDBJ whole genome shotgun (WGS) entry which is preliminary data.</text>
</comment>
<sequence>MGPMAITLLVVVIGVLLIAGIATYSSAALLKGGDRAGRVDRAASGDRTARAAGRGTDADVIEPDAAFWTGFAGIAGVIAVAALGAAIVGRAGILLAVAAFVAIMVAGTYLLRATRQQVRQRAIDAATSRLDSLTARHDAVVARWLAYETDPGLQIDYPQMTDMTQPAAAAVVRAMRQAQDARAAAVGPGADPAGPTRYEAAVTRLEQVFAEAERRALGE</sequence>
<protein>
    <submittedName>
        <fullName evidence="2">Uncharacterized protein</fullName>
    </submittedName>
</protein>
<accession>A0A1R1LPQ1</accession>
<keyword evidence="1" id="KW-1133">Transmembrane helix</keyword>
<name>A0A1R1LPQ1_9MICC</name>
<feature type="transmembrane region" description="Helical" evidence="1">
    <location>
        <begin position="65"/>
        <end position="87"/>
    </location>
</feature>
<dbReference type="OrthoDB" id="4948465at2"/>
<feature type="transmembrane region" description="Helical" evidence="1">
    <location>
        <begin position="93"/>
        <end position="111"/>
    </location>
</feature>
<evidence type="ECO:0000313" key="2">
    <source>
        <dbReference type="EMBL" id="OMH29539.1"/>
    </source>
</evidence>
<dbReference type="EMBL" id="MRDE01000004">
    <property type="protein sequence ID" value="OMH29539.1"/>
    <property type="molecule type" value="Genomic_DNA"/>
</dbReference>
<evidence type="ECO:0000256" key="1">
    <source>
        <dbReference type="SAM" id="Phobius"/>
    </source>
</evidence>
<dbReference type="Proteomes" id="UP000187085">
    <property type="component" value="Unassembled WGS sequence"/>
</dbReference>
<proteinExistence type="predicted"/>
<keyword evidence="1" id="KW-0812">Transmembrane</keyword>
<evidence type="ECO:0000313" key="3">
    <source>
        <dbReference type="Proteomes" id="UP000187085"/>
    </source>
</evidence>
<keyword evidence="3" id="KW-1185">Reference proteome</keyword>
<keyword evidence="1" id="KW-0472">Membrane</keyword>
<gene>
    <name evidence="2" type="ORF">BKD30_00325</name>
</gene>
<reference evidence="2 3" key="1">
    <citation type="submission" date="2016-12" db="EMBL/GenBank/DDBJ databases">
        <title>Draft genome of Tersicoccus phoenicis 1P05MA.</title>
        <authorList>
            <person name="Nakajima Y."/>
            <person name="Yoshizawa S."/>
            <person name="Nakamura K."/>
            <person name="Ogura Y."/>
            <person name="Hayashi T."/>
            <person name="Kogure K."/>
        </authorList>
    </citation>
    <scope>NUCLEOTIDE SEQUENCE [LARGE SCALE GENOMIC DNA]</scope>
    <source>
        <strain evidence="2 3">1p05MA</strain>
    </source>
</reference>